<protein>
    <submittedName>
        <fullName evidence="2">RNA polymerase sigma factor RpoD</fullName>
    </submittedName>
</protein>
<feature type="domain" description="RNA polymerase sigma-70" evidence="1">
    <location>
        <begin position="161"/>
        <end position="174"/>
    </location>
</feature>
<proteinExistence type="predicted"/>
<dbReference type="InterPro" id="IPR000943">
    <property type="entry name" value="RNA_pol_sigma70"/>
</dbReference>
<evidence type="ECO:0000313" key="3">
    <source>
        <dbReference type="Proteomes" id="UP000003755"/>
    </source>
</evidence>
<keyword evidence="3" id="KW-1185">Reference proteome</keyword>
<organism evidence="2 3">
    <name type="scientific">Blautia hansenii DSM 20583</name>
    <dbReference type="NCBI Taxonomy" id="537007"/>
    <lineage>
        <taxon>Bacteria</taxon>
        <taxon>Bacillati</taxon>
        <taxon>Bacillota</taxon>
        <taxon>Clostridia</taxon>
        <taxon>Lachnospirales</taxon>
        <taxon>Lachnospiraceae</taxon>
        <taxon>Blautia</taxon>
    </lineage>
</organism>
<dbReference type="InterPro" id="IPR007627">
    <property type="entry name" value="RNA_pol_sigma70_r2"/>
</dbReference>
<reference evidence="2" key="1">
    <citation type="submission" date="2009-09" db="EMBL/GenBank/DDBJ databases">
        <authorList>
            <person name="Weinstock G."/>
            <person name="Sodergren E."/>
            <person name="Clifton S."/>
            <person name="Fulton L."/>
            <person name="Fulton B."/>
            <person name="Courtney L."/>
            <person name="Fronick C."/>
            <person name="Harrison M."/>
            <person name="Strong C."/>
            <person name="Farmer C."/>
            <person name="Delahaunty K."/>
            <person name="Markovic C."/>
            <person name="Hall O."/>
            <person name="Minx P."/>
            <person name="Tomlinson C."/>
            <person name="Mitreva M."/>
            <person name="Nelson J."/>
            <person name="Hou S."/>
            <person name="Wollam A."/>
            <person name="Pepin K.H."/>
            <person name="Johnson M."/>
            <person name="Bhonagiri V."/>
            <person name="Nash W.E."/>
            <person name="Warren W."/>
            <person name="Chinwalla A."/>
            <person name="Mardis E.R."/>
            <person name="Wilson R.K."/>
        </authorList>
    </citation>
    <scope>NUCLEOTIDE SEQUENCE [LARGE SCALE GENOMIC DNA]</scope>
    <source>
        <strain evidence="2">DSM 20583</strain>
    </source>
</reference>
<gene>
    <name evidence="2" type="primary">rpoD</name>
    <name evidence="2" type="ORF">BLAHAN_07104</name>
</gene>
<dbReference type="GO" id="GO:0006352">
    <property type="term" value="P:DNA-templated transcription initiation"/>
    <property type="evidence" value="ECO:0007669"/>
    <property type="project" value="InterPro"/>
</dbReference>
<dbReference type="SUPFAM" id="SSF88946">
    <property type="entry name" value="Sigma2 domain of RNA polymerase sigma factors"/>
    <property type="match status" value="1"/>
</dbReference>
<dbReference type="GO" id="GO:0003700">
    <property type="term" value="F:DNA-binding transcription factor activity"/>
    <property type="evidence" value="ECO:0007669"/>
    <property type="project" value="InterPro"/>
</dbReference>
<dbReference type="Proteomes" id="UP000003755">
    <property type="component" value="Unassembled WGS sequence"/>
</dbReference>
<dbReference type="EMBL" id="ABYU02000049">
    <property type="protein sequence ID" value="EEX20370.1"/>
    <property type="molecule type" value="Genomic_DNA"/>
</dbReference>
<dbReference type="eggNOG" id="COG0568">
    <property type="taxonomic scope" value="Bacteria"/>
</dbReference>
<dbReference type="AlphaFoldDB" id="C9LCE6"/>
<dbReference type="HOGENOM" id="CLU_080382_1_0_9"/>
<dbReference type="InterPro" id="IPR013325">
    <property type="entry name" value="RNA_pol_sigma_r2"/>
</dbReference>
<evidence type="ECO:0000313" key="2">
    <source>
        <dbReference type="EMBL" id="EEX20370.1"/>
    </source>
</evidence>
<sequence length="261" mass="30315">MLNFKYKRKTGECKMDIIEFQNKLKEVQTLALNNGKKVKAALVEKFFEGDDITQDKLQKVYDFLEIQGIHVEGAEKSPEASIQEEVMQEAAAEIPLTSEEKEFLEEYLLGFETEEELLKEELLRAFLAGNQECTEKLIRAYQDEIVKAAKKLNREDIFFGDLLQEGNMGLLTALERLSEQENPDEWIVREIESTMKLFIEEQAQQKKEDNILVEKVRDLEKKVKELTEDEDVKYSVEELAAFLDMDLEEMESVLRLTGDDK</sequence>
<dbReference type="PROSITE" id="PS00715">
    <property type="entry name" value="SIGMA70_1"/>
    <property type="match status" value="1"/>
</dbReference>
<dbReference type="Pfam" id="PF04542">
    <property type="entry name" value="Sigma70_r2"/>
    <property type="match status" value="1"/>
</dbReference>
<evidence type="ECO:0000259" key="1">
    <source>
        <dbReference type="PROSITE" id="PS00715"/>
    </source>
</evidence>
<dbReference type="Gene3D" id="1.20.120.1810">
    <property type="match status" value="1"/>
</dbReference>
<accession>C9LCE6</accession>
<name>C9LCE6_BLAHA</name>
<dbReference type="STRING" id="537007.BLAHAN_07104"/>
<comment type="caution">
    <text evidence="2">The sequence shown here is derived from an EMBL/GenBank/DDBJ whole genome shotgun (WGS) entry which is preliminary data.</text>
</comment>